<evidence type="ECO:0000313" key="1">
    <source>
        <dbReference type="EMBL" id="MCD7458932.1"/>
    </source>
</evidence>
<protein>
    <submittedName>
        <fullName evidence="1">Uncharacterized protein</fullName>
    </submittedName>
</protein>
<evidence type="ECO:0000313" key="2">
    <source>
        <dbReference type="Proteomes" id="UP000823775"/>
    </source>
</evidence>
<reference evidence="1 2" key="1">
    <citation type="journal article" date="2021" name="BMC Genomics">
        <title>Datura genome reveals duplications of psychoactive alkaloid biosynthetic genes and high mutation rate following tissue culture.</title>
        <authorList>
            <person name="Rajewski A."/>
            <person name="Carter-House D."/>
            <person name="Stajich J."/>
            <person name="Litt A."/>
        </authorList>
    </citation>
    <scope>NUCLEOTIDE SEQUENCE [LARGE SCALE GENOMIC DNA]</scope>
    <source>
        <strain evidence="1">AR-01</strain>
    </source>
</reference>
<keyword evidence="2" id="KW-1185">Reference proteome</keyword>
<dbReference type="Proteomes" id="UP000823775">
    <property type="component" value="Unassembled WGS sequence"/>
</dbReference>
<comment type="caution">
    <text evidence="1">The sequence shown here is derived from an EMBL/GenBank/DDBJ whole genome shotgun (WGS) entry which is preliminary data.</text>
</comment>
<dbReference type="EMBL" id="JACEIK010000552">
    <property type="protein sequence ID" value="MCD7458932.1"/>
    <property type="molecule type" value="Genomic_DNA"/>
</dbReference>
<name>A0ABS8SJ98_DATST</name>
<proteinExistence type="predicted"/>
<sequence>MSKALTLQVRQKPHRFVTTQIFTGSASVTEKSTSAYRDPATVTSHCKRDGEEEFLMESETSTKLLAAGGRQGSTNTGIPAIQKSEDMQRKDNPSNYIGAKLNGPSDPALMKIAANIRLEKLCMHDYCTVQVSSD</sequence>
<accession>A0ABS8SJ98</accession>
<organism evidence="1 2">
    <name type="scientific">Datura stramonium</name>
    <name type="common">Jimsonweed</name>
    <name type="synonym">Common thornapple</name>
    <dbReference type="NCBI Taxonomy" id="4076"/>
    <lineage>
        <taxon>Eukaryota</taxon>
        <taxon>Viridiplantae</taxon>
        <taxon>Streptophyta</taxon>
        <taxon>Embryophyta</taxon>
        <taxon>Tracheophyta</taxon>
        <taxon>Spermatophyta</taxon>
        <taxon>Magnoliopsida</taxon>
        <taxon>eudicotyledons</taxon>
        <taxon>Gunneridae</taxon>
        <taxon>Pentapetalae</taxon>
        <taxon>asterids</taxon>
        <taxon>lamiids</taxon>
        <taxon>Solanales</taxon>
        <taxon>Solanaceae</taxon>
        <taxon>Solanoideae</taxon>
        <taxon>Datureae</taxon>
        <taxon>Datura</taxon>
    </lineage>
</organism>
<gene>
    <name evidence="1" type="ORF">HAX54_039655</name>
</gene>